<evidence type="ECO:0000313" key="2">
    <source>
        <dbReference type="EMBL" id="CAF4361853.1"/>
    </source>
</evidence>
<dbReference type="Gene3D" id="3.40.50.410">
    <property type="entry name" value="von Willebrand factor, type A domain"/>
    <property type="match status" value="1"/>
</dbReference>
<evidence type="ECO:0000259" key="1">
    <source>
        <dbReference type="Pfam" id="PF04811"/>
    </source>
</evidence>
<dbReference type="Proteomes" id="UP000663836">
    <property type="component" value="Unassembled WGS sequence"/>
</dbReference>
<dbReference type="EMBL" id="CAJOBD010054375">
    <property type="protein sequence ID" value="CAF4361853.1"/>
    <property type="molecule type" value="Genomic_DNA"/>
</dbReference>
<proteinExistence type="predicted"/>
<gene>
    <name evidence="2" type="ORF">JBS370_LOCUS42255</name>
</gene>
<dbReference type="GO" id="GO:0030127">
    <property type="term" value="C:COPII vesicle coat"/>
    <property type="evidence" value="ECO:0007669"/>
    <property type="project" value="InterPro"/>
</dbReference>
<dbReference type="InterPro" id="IPR036465">
    <property type="entry name" value="vWFA_dom_sf"/>
</dbReference>
<dbReference type="SUPFAM" id="SSF53300">
    <property type="entry name" value="vWA-like"/>
    <property type="match status" value="1"/>
</dbReference>
<reference evidence="2" key="1">
    <citation type="submission" date="2021-02" db="EMBL/GenBank/DDBJ databases">
        <authorList>
            <person name="Nowell W R."/>
        </authorList>
    </citation>
    <scope>NUCLEOTIDE SEQUENCE</scope>
</reference>
<dbReference type="InterPro" id="IPR006896">
    <property type="entry name" value="Sec23/24_trunk_dom"/>
</dbReference>
<accession>A0A820LRF4</accession>
<feature type="non-terminal residue" evidence="2">
    <location>
        <position position="45"/>
    </location>
</feature>
<dbReference type="AlphaFoldDB" id="A0A820LRF4"/>
<dbReference type="GO" id="GO:0006886">
    <property type="term" value="P:intracellular protein transport"/>
    <property type="evidence" value="ECO:0007669"/>
    <property type="project" value="InterPro"/>
</dbReference>
<evidence type="ECO:0000313" key="3">
    <source>
        <dbReference type="Proteomes" id="UP000663836"/>
    </source>
</evidence>
<protein>
    <recommendedName>
        <fullName evidence="1">Sec23/Sec24 trunk domain-containing protein</fullName>
    </recommendedName>
</protein>
<feature type="domain" description="Sec23/Sec24 trunk" evidence="1">
    <location>
        <begin position="3"/>
        <end position="45"/>
    </location>
</feature>
<dbReference type="GO" id="GO:0006888">
    <property type="term" value="P:endoplasmic reticulum to Golgi vesicle-mediated transport"/>
    <property type="evidence" value="ECO:0007669"/>
    <property type="project" value="InterPro"/>
</dbReference>
<name>A0A820LRF4_9BILA</name>
<comment type="caution">
    <text evidence="2">The sequence shown here is derived from an EMBL/GenBank/DDBJ whole genome shotgun (WGS) entry which is preliminary data.</text>
</comment>
<dbReference type="Pfam" id="PF04811">
    <property type="entry name" value="Sec23_trunk"/>
    <property type="match status" value="1"/>
</dbReference>
<organism evidence="2 3">
    <name type="scientific">Rotaria sordida</name>
    <dbReference type="NCBI Taxonomy" id="392033"/>
    <lineage>
        <taxon>Eukaryota</taxon>
        <taxon>Metazoa</taxon>
        <taxon>Spiralia</taxon>
        <taxon>Gnathifera</taxon>
        <taxon>Rotifera</taxon>
        <taxon>Eurotatoria</taxon>
        <taxon>Bdelloidea</taxon>
        <taxon>Philodinida</taxon>
        <taxon>Philodinidae</taxon>
        <taxon>Rotaria</taxon>
    </lineage>
</organism>
<sequence>MNRKPHNHFKCIFKFYEALANRAAVNGHVVDWYSSALDQTGLHEM</sequence>